<dbReference type="PANTHER" id="PTHR10000:SF8">
    <property type="entry name" value="HAD SUPERFAMILY HYDROLASE-LIKE, TYPE 3"/>
    <property type="match status" value="1"/>
</dbReference>
<keyword evidence="1" id="KW-0378">Hydrolase</keyword>
<dbReference type="SFLD" id="SFLDG01140">
    <property type="entry name" value="C2.B:_Phosphomannomutase_and_P"/>
    <property type="match status" value="1"/>
</dbReference>
<dbReference type="PANTHER" id="PTHR10000">
    <property type="entry name" value="PHOSPHOSERINE PHOSPHATASE"/>
    <property type="match status" value="1"/>
</dbReference>
<dbReference type="PROSITE" id="PS01229">
    <property type="entry name" value="COF_2"/>
    <property type="match status" value="1"/>
</dbReference>
<dbReference type="Gene3D" id="3.30.1240.10">
    <property type="match status" value="1"/>
</dbReference>
<dbReference type="CDD" id="cd07516">
    <property type="entry name" value="HAD_Pase"/>
    <property type="match status" value="1"/>
</dbReference>
<name>E1R8R5_SEDSS</name>
<evidence type="ECO:0000313" key="2">
    <source>
        <dbReference type="Proteomes" id="UP000002318"/>
    </source>
</evidence>
<dbReference type="NCBIfam" id="TIGR00099">
    <property type="entry name" value="Cof-subfamily"/>
    <property type="match status" value="1"/>
</dbReference>
<accession>E1R8R5</accession>
<dbReference type="RefSeq" id="WP_013255283.1">
    <property type="nucleotide sequence ID" value="NC_014364.1"/>
</dbReference>
<dbReference type="InterPro" id="IPR023214">
    <property type="entry name" value="HAD_sf"/>
</dbReference>
<dbReference type="Gene3D" id="3.40.50.1000">
    <property type="entry name" value="HAD superfamily/HAD-like"/>
    <property type="match status" value="1"/>
</dbReference>
<protein>
    <submittedName>
        <fullName evidence="1">Cof-like hydrolase</fullName>
    </submittedName>
</protein>
<dbReference type="AlphaFoldDB" id="E1R8R5"/>
<dbReference type="GO" id="GO:0005829">
    <property type="term" value="C:cytosol"/>
    <property type="evidence" value="ECO:0007669"/>
    <property type="project" value="TreeGrafter"/>
</dbReference>
<dbReference type="Proteomes" id="UP000002318">
    <property type="component" value="Chromosome"/>
</dbReference>
<dbReference type="InterPro" id="IPR006379">
    <property type="entry name" value="HAD-SF_hydro_IIB"/>
</dbReference>
<dbReference type="NCBIfam" id="TIGR01484">
    <property type="entry name" value="HAD-SF-IIB"/>
    <property type="match status" value="1"/>
</dbReference>
<sequence>MVQNYKLLCVDLDGTLLTDSKEISQETLEAIRAAKAKDVKVAIATGRALFSALSVGSSFNNDDDHIIASNGAIIKHLALEPLVRENPFSYDQLVRIIDTASEQGLSPVFFSTEQAYTTSTSDFQMYLGFGSGTNNVFNKQSISLIPSTKDLKELIRQEHIKIQKCNIHTLGDGQKRFLHNALKREGEFEMLFSTNPALEITAKGVTKGNGVAVLAEALGIRQQEVIAVGDSENDISMLSYAGLGIAMENAIPAVKNVASYITESNNNNGIARVIRKFIL</sequence>
<gene>
    <name evidence="1" type="ordered locus">Spirs_2715</name>
</gene>
<dbReference type="SUPFAM" id="SSF56784">
    <property type="entry name" value="HAD-like"/>
    <property type="match status" value="1"/>
</dbReference>
<evidence type="ECO:0000313" key="1">
    <source>
        <dbReference type="EMBL" id="ADK81822.1"/>
    </source>
</evidence>
<dbReference type="Pfam" id="PF08282">
    <property type="entry name" value="Hydrolase_3"/>
    <property type="match status" value="1"/>
</dbReference>
<dbReference type="eggNOG" id="COG0561">
    <property type="taxonomic scope" value="Bacteria"/>
</dbReference>
<dbReference type="HOGENOM" id="CLU_044146_0_1_12"/>
<dbReference type="GO" id="GO:0000287">
    <property type="term" value="F:magnesium ion binding"/>
    <property type="evidence" value="ECO:0007669"/>
    <property type="project" value="TreeGrafter"/>
</dbReference>
<dbReference type="SFLD" id="SFLDS00003">
    <property type="entry name" value="Haloacid_Dehalogenase"/>
    <property type="match status" value="1"/>
</dbReference>
<dbReference type="SFLD" id="SFLDG01144">
    <property type="entry name" value="C2.B.4:_PGP_Like"/>
    <property type="match status" value="1"/>
</dbReference>
<dbReference type="InterPro" id="IPR036412">
    <property type="entry name" value="HAD-like_sf"/>
</dbReference>
<dbReference type="EMBL" id="CP002116">
    <property type="protein sequence ID" value="ADK81822.1"/>
    <property type="molecule type" value="Genomic_DNA"/>
</dbReference>
<organism evidence="1 2">
    <name type="scientific">Sediminispirochaeta smaragdinae (strain DSM 11293 / JCM 15392 / SEBR 4228)</name>
    <name type="common">Spirochaeta smaragdinae</name>
    <dbReference type="NCBI Taxonomy" id="573413"/>
    <lineage>
        <taxon>Bacteria</taxon>
        <taxon>Pseudomonadati</taxon>
        <taxon>Spirochaetota</taxon>
        <taxon>Spirochaetia</taxon>
        <taxon>Spirochaetales</taxon>
        <taxon>Spirochaetaceae</taxon>
        <taxon>Sediminispirochaeta</taxon>
    </lineage>
</organism>
<dbReference type="InterPro" id="IPR000150">
    <property type="entry name" value="Cof"/>
</dbReference>
<dbReference type="KEGG" id="ssm:Spirs_2715"/>
<dbReference type="OrthoDB" id="9781413at2"/>
<proteinExistence type="predicted"/>
<reference evidence="1 2" key="1">
    <citation type="journal article" date="2010" name="Stand. Genomic Sci.">
        <title>Complete genome sequence of Spirochaeta smaragdinae type strain (SEBR 4228).</title>
        <authorList>
            <person name="Mavromatis K."/>
            <person name="Yasawong M."/>
            <person name="Chertkov O."/>
            <person name="Lapidus A."/>
            <person name="Lucas S."/>
            <person name="Nolan M."/>
            <person name="Del Rio T.G."/>
            <person name="Tice H."/>
            <person name="Cheng J.F."/>
            <person name="Pitluck S."/>
            <person name="Liolios K."/>
            <person name="Ivanova N."/>
            <person name="Tapia R."/>
            <person name="Han C."/>
            <person name="Bruce D."/>
            <person name="Goodwin L."/>
            <person name="Pati A."/>
            <person name="Chen A."/>
            <person name="Palaniappan K."/>
            <person name="Land M."/>
            <person name="Hauser L."/>
            <person name="Chang Y.J."/>
            <person name="Jeffries C.D."/>
            <person name="Detter J.C."/>
            <person name="Rohde M."/>
            <person name="Brambilla E."/>
            <person name="Spring S."/>
            <person name="Goker M."/>
            <person name="Sikorski J."/>
            <person name="Woyke T."/>
            <person name="Bristow J."/>
            <person name="Eisen J.A."/>
            <person name="Markowitz V."/>
            <person name="Hugenholtz P."/>
            <person name="Klenk H.P."/>
            <person name="Kyrpides N.C."/>
        </authorList>
    </citation>
    <scope>NUCLEOTIDE SEQUENCE [LARGE SCALE GENOMIC DNA]</scope>
    <source>
        <strain evidence="2">DSM 11293 / JCM 15392 / SEBR 4228</strain>
    </source>
</reference>
<keyword evidence="2" id="KW-1185">Reference proteome</keyword>
<dbReference type="PROSITE" id="PS01228">
    <property type="entry name" value="COF_1"/>
    <property type="match status" value="1"/>
</dbReference>
<dbReference type="GO" id="GO:0016791">
    <property type="term" value="F:phosphatase activity"/>
    <property type="evidence" value="ECO:0007669"/>
    <property type="project" value="UniProtKB-ARBA"/>
</dbReference>